<accession>A0A368X641</accession>
<proteinExistence type="predicted"/>
<dbReference type="Pfam" id="PF23746">
    <property type="entry name" value="Gp41_Mu"/>
    <property type="match status" value="1"/>
</dbReference>
<gene>
    <name evidence="1" type="ORF">DET61_12338</name>
</gene>
<organism evidence="1 2">
    <name type="scientific">Marinobacter nauticus</name>
    <name type="common">Marinobacter hydrocarbonoclasticus</name>
    <name type="synonym">Marinobacter aquaeolei</name>
    <dbReference type="NCBI Taxonomy" id="2743"/>
    <lineage>
        <taxon>Bacteria</taxon>
        <taxon>Pseudomonadati</taxon>
        <taxon>Pseudomonadota</taxon>
        <taxon>Gammaproteobacteria</taxon>
        <taxon>Pseudomonadales</taxon>
        <taxon>Marinobacteraceae</taxon>
        <taxon>Marinobacter</taxon>
    </lineage>
</organism>
<sequence length="126" mass="13624">MAEVTVELEMGLTVGDKTQKTAVIRELTAGDIFDAQADSERVVHTEEGPQLVASPSAVGIHTLRRQIAKIGNVEGPLSLAEMRKLHPIDLELLHEECSKLEQAVITSIASREVAQRGRADEGQAES</sequence>
<dbReference type="Proteomes" id="UP000253647">
    <property type="component" value="Unassembled WGS sequence"/>
</dbReference>
<dbReference type="AlphaFoldDB" id="A0A368X641"/>
<dbReference type="EMBL" id="QPJI01000023">
    <property type="protein sequence ID" value="RCW62636.1"/>
    <property type="molecule type" value="Genomic_DNA"/>
</dbReference>
<evidence type="ECO:0000313" key="1">
    <source>
        <dbReference type="EMBL" id="RCW62636.1"/>
    </source>
</evidence>
<dbReference type="InterPro" id="IPR056974">
    <property type="entry name" value="Tail_Gp41-like"/>
</dbReference>
<dbReference type="RefSeq" id="WP_114435516.1">
    <property type="nucleotide sequence ID" value="NZ_QPJI01000023.1"/>
</dbReference>
<name>A0A368X641_MARNT</name>
<evidence type="ECO:0000313" key="2">
    <source>
        <dbReference type="Proteomes" id="UP000253647"/>
    </source>
</evidence>
<reference evidence="1 2" key="1">
    <citation type="submission" date="2018-07" db="EMBL/GenBank/DDBJ databases">
        <title>Freshwater and sediment microbial communities from various areas in North America, analyzing microbe dynamics in response to fracking.</title>
        <authorList>
            <person name="Lamendella R."/>
        </authorList>
    </citation>
    <scope>NUCLEOTIDE SEQUENCE [LARGE SCALE GENOMIC DNA]</scope>
    <source>
        <strain evidence="1 2">105B</strain>
    </source>
</reference>
<protein>
    <submittedName>
        <fullName evidence="1">Phage FluMu protein gp41</fullName>
    </submittedName>
</protein>
<comment type="caution">
    <text evidence="1">The sequence shown here is derived from an EMBL/GenBank/DDBJ whole genome shotgun (WGS) entry which is preliminary data.</text>
</comment>